<dbReference type="InterPro" id="IPR024232">
    <property type="entry name" value="SpoIIIAH"/>
</dbReference>
<dbReference type="Proteomes" id="UP000886883">
    <property type="component" value="Unassembled WGS sequence"/>
</dbReference>
<feature type="transmembrane region" description="Helical" evidence="1">
    <location>
        <begin position="7"/>
        <end position="24"/>
    </location>
</feature>
<evidence type="ECO:0000313" key="3">
    <source>
        <dbReference type="Proteomes" id="UP000886883"/>
    </source>
</evidence>
<dbReference type="Gene3D" id="1.10.287.4300">
    <property type="entry name" value="Stage III sporulation protein AH-like"/>
    <property type="match status" value="1"/>
</dbReference>
<dbReference type="AlphaFoldDB" id="A0A9D2MS19"/>
<reference evidence="2" key="1">
    <citation type="journal article" date="2021" name="PeerJ">
        <title>Extensive microbial diversity within the chicken gut microbiome revealed by metagenomics and culture.</title>
        <authorList>
            <person name="Gilroy R."/>
            <person name="Ravi A."/>
            <person name="Getino M."/>
            <person name="Pursley I."/>
            <person name="Horton D.L."/>
            <person name="Alikhan N.F."/>
            <person name="Baker D."/>
            <person name="Gharbi K."/>
            <person name="Hall N."/>
            <person name="Watson M."/>
            <person name="Adriaenssens E.M."/>
            <person name="Foster-Nyarko E."/>
            <person name="Jarju S."/>
            <person name="Secka A."/>
            <person name="Antonio M."/>
            <person name="Oren A."/>
            <person name="Chaudhuri R.R."/>
            <person name="La Ragione R."/>
            <person name="Hildebrand F."/>
            <person name="Pallen M.J."/>
        </authorList>
    </citation>
    <scope>NUCLEOTIDE SEQUENCE</scope>
    <source>
        <strain evidence="2">USAMLcec3-2134</strain>
    </source>
</reference>
<accession>A0A9D2MS19</accession>
<name>A0A9D2MS19_9FIRM</name>
<keyword evidence="1" id="KW-0812">Transmembrane</keyword>
<keyword evidence="1" id="KW-1133">Transmembrane helix</keyword>
<comment type="caution">
    <text evidence="2">The sequence shown here is derived from an EMBL/GenBank/DDBJ whole genome shotgun (WGS) entry which is preliminary data.</text>
</comment>
<keyword evidence="1" id="KW-0472">Membrane</keyword>
<dbReference type="EMBL" id="DWXE01000020">
    <property type="protein sequence ID" value="HJB90945.1"/>
    <property type="molecule type" value="Genomic_DNA"/>
</dbReference>
<protein>
    <submittedName>
        <fullName evidence="2">SpoIIIAH-like family protein</fullName>
    </submittedName>
</protein>
<organism evidence="2 3">
    <name type="scientific">Candidatus Eisenbergiella merdigallinarum</name>
    <dbReference type="NCBI Taxonomy" id="2838552"/>
    <lineage>
        <taxon>Bacteria</taxon>
        <taxon>Bacillati</taxon>
        <taxon>Bacillota</taxon>
        <taxon>Clostridia</taxon>
        <taxon>Lachnospirales</taxon>
        <taxon>Lachnospiraceae</taxon>
        <taxon>Eisenbergiella</taxon>
    </lineage>
</organism>
<evidence type="ECO:0000256" key="1">
    <source>
        <dbReference type="SAM" id="Phobius"/>
    </source>
</evidence>
<reference evidence="2" key="2">
    <citation type="submission" date="2021-04" db="EMBL/GenBank/DDBJ databases">
        <authorList>
            <person name="Gilroy R."/>
        </authorList>
    </citation>
    <scope>NUCLEOTIDE SEQUENCE</scope>
    <source>
        <strain evidence="2">USAMLcec3-2134</strain>
    </source>
</reference>
<proteinExistence type="predicted"/>
<dbReference type="InterPro" id="IPR038503">
    <property type="entry name" value="SpoIIIAH_sf"/>
</dbReference>
<evidence type="ECO:0000313" key="2">
    <source>
        <dbReference type="EMBL" id="HJB90945.1"/>
    </source>
</evidence>
<sequence>MFKRNQIMITALAIMIAVAGYLNFAGTRIGEEEMVSAGAEAVQEDAQELSDPLLEDSLSDIPSLDSDDEAAAVENFLDSDMQVADGAEVSIVSDYLEEGMAQEASDEVAAVGQEAEVQDGETPGEAVYTSSSGVSSLSGARLLKEQTRAKNKETLLEIINNANIAESQKQEAVDNMIALTDVAERETAAEILLEAKGFADAVVTITGDSADVVVAMTSLTDAQCAQIEDIVSRKTGVAAENIVINPMSEN</sequence>
<gene>
    <name evidence="2" type="ORF">H9763_05685</name>
</gene>
<dbReference type="Pfam" id="PF12685">
    <property type="entry name" value="SpoIIIAH"/>
    <property type="match status" value="1"/>
</dbReference>